<evidence type="ECO:0000256" key="1">
    <source>
        <dbReference type="SAM" id="SignalP"/>
    </source>
</evidence>
<dbReference type="STRING" id="796604.A0A2X0MHC7"/>
<dbReference type="Pfam" id="PF08520">
    <property type="entry name" value="Mitofissin"/>
    <property type="match status" value="1"/>
</dbReference>
<dbReference type="AlphaFoldDB" id="A0A2X0MHC7"/>
<keyword evidence="3" id="KW-1185">Reference proteome</keyword>
<dbReference type="GO" id="GO:0005737">
    <property type="term" value="C:cytoplasm"/>
    <property type="evidence" value="ECO:0007669"/>
    <property type="project" value="TreeGrafter"/>
</dbReference>
<proteinExistence type="predicted"/>
<gene>
    <name evidence="2" type="primary">BQ5605_C016g08227</name>
    <name evidence="2" type="ORF">BQ5605_C016G08227</name>
</gene>
<accession>A0A2X0MHC7</accession>
<evidence type="ECO:0000313" key="3">
    <source>
        <dbReference type="Proteomes" id="UP000249464"/>
    </source>
</evidence>
<dbReference type="InterPro" id="IPR013726">
    <property type="entry name" value="Mitofissin"/>
</dbReference>
<evidence type="ECO:0000313" key="2">
    <source>
        <dbReference type="EMBL" id="SGY21360.1"/>
    </source>
</evidence>
<organism evidence="2 3">
    <name type="scientific">Microbotryum silenes-dioicae</name>
    <dbReference type="NCBI Taxonomy" id="796604"/>
    <lineage>
        <taxon>Eukaryota</taxon>
        <taxon>Fungi</taxon>
        <taxon>Dikarya</taxon>
        <taxon>Basidiomycota</taxon>
        <taxon>Pucciniomycotina</taxon>
        <taxon>Microbotryomycetes</taxon>
        <taxon>Microbotryales</taxon>
        <taxon>Microbotryaceae</taxon>
        <taxon>Microbotryum</taxon>
    </lineage>
</organism>
<keyword evidence="1" id="KW-0732">Signal</keyword>
<dbReference type="EMBL" id="FQNC01000018">
    <property type="protein sequence ID" value="SGY21360.1"/>
    <property type="molecule type" value="Genomic_DNA"/>
</dbReference>
<feature type="chain" id="PRO_5015970747" evidence="1">
    <location>
        <begin position="23"/>
        <end position="133"/>
    </location>
</feature>
<sequence>MFGFGRLMHLAFDVLLVSACLAGIKRSTGLSPALTRIGSKDLRQLFVTYLELGEWVMDLSMWCCDGKIERFREEAIVVADRWLGHEQLRREGAEDDRWGRWETNDVFVLLYSRPASSCNFTTSLLFVNIMPRG</sequence>
<name>A0A2X0MHC7_9BASI</name>
<dbReference type="PANTHER" id="PTHR28075">
    <property type="entry name" value="CHROMOSOME 16, WHOLE GENOME SHOTGUN SEQUENCE"/>
    <property type="match status" value="1"/>
</dbReference>
<protein>
    <submittedName>
        <fullName evidence="2">BQ5605_C016g08227 protein</fullName>
    </submittedName>
</protein>
<feature type="signal peptide" evidence="1">
    <location>
        <begin position="1"/>
        <end position="22"/>
    </location>
</feature>
<reference evidence="2 3" key="1">
    <citation type="submission" date="2016-11" db="EMBL/GenBank/DDBJ databases">
        <authorList>
            <person name="Jaros S."/>
            <person name="Januszkiewicz K."/>
            <person name="Wedrychowicz H."/>
        </authorList>
    </citation>
    <scope>NUCLEOTIDE SEQUENCE [LARGE SCALE GENOMIC DNA]</scope>
</reference>
<dbReference type="PANTHER" id="PTHR28075:SF1">
    <property type="entry name" value="DUF1748-DOMAIN-CONTAINING PROTEIN"/>
    <property type="match status" value="1"/>
</dbReference>
<dbReference type="Proteomes" id="UP000249464">
    <property type="component" value="Unassembled WGS sequence"/>
</dbReference>